<feature type="compositionally biased region" description="Basic and acidic residues" evidence="3">
    <location>
        <begin position="576"/>
        <end position="588"/>
    </location>
</feature>
<dbReference type="SMART" id="SM00248">
    <property type="entry name" value="ANK"/>
    <property type="match status" value="2"/>
</dbReference>
<dbReference type="OrthoDB" id="163438at2759"/>
<feature type="compositionally biased region" description="Polar residues" evidence="3">
    <location>
        <begin position="564"/>
        <end position="573"/>
    </location>
</feature>
<reference evidence="6 7" key="1">
    <citation type="journal article" date="2013" name="BMC Genomics">
        <title>The genome and transcriptome of the pine saprophyte Ophiostoma piceae, and a comparison with the bark beetle-associated pine pathogen Grosmannia clavigera.</title>
        <authorList>
            <person name="Haridas S."/>
            <person name="Wang Y."/>
            <person name="Lim L."/>
            <person name="Massoumi Alamouti S."/>
            <person name="Jackman S."/>
            <person name="Docking R."/>
            <person name="Robertson G."/>
            <person name="Birol I."/>
            <person name="Bohlmann J."/>
            <person name="Breuil C."/>
        </authorList>
    </citation>
    <scope>NUCLEOTIDE SEQUENCE [LARGE SCALE GENOMIC DNA]</scope>
    <source>
        <strain evidence="6 7">UAMH 11346</strain>
    </source>
</reference>
<feature type="region of interest" description="Disordered" evidence="3">
    <location>
        <begin position="118"/>
        <end position="138"/>
    </location>
</feature>
<feature type="compositionally biased region" description="Acidic residues" evidence="3">
    <location>
        <begin position="596"/>
        <end position="617"/>
    </location>
</feature>
<evidence type="ECO:0000256" key="3">
    <source>
        <dbReference type="SAM" id="MobiDB-lite"/>
    </source>
</evidence>
<dbReference type="InterPro" id="IPR056884">
    <property type="entry name" value="NPHP3-like_N"/>
</dbReference>
<dbReference type="AlphaFoldDB" id="S3CPP9"/>
<dbReference type="EMBL" id="KE148148">
    <property type="protein sequence ID" value="EPE08548.1"/>
    <property type="molecule type" value="Genomic_DNA"/>
</dbReference>
<organism evidence="6 7">
    <name type="scientific">Ophiostoma piceae (strain UAMH 11346)</name>
    <name type="common">Sap stain fungus</name>
    <dbReference type="NCBI Taxonomy" id="1262450"/>
    <lineage>
        <taxon>Eukaryota</taxon>
        <taxon>Fungi</taxon>
        <taxon>Dikarya</taxon>
        <taxon>Ascomycota</taxon>
        <taxon>Pezizomycotina</taxon>
        <taxon>Sordariomycetes</taxon>
        <taxon>Sordariomycetidae</taxon>
        <taxon>Ophiostomatales</taxon>
        <taxon>Ophiostomataceae</taxon>
        <taxon>Ophiostoma</taxon>
    </lineage>
</organism>
<feature type="repeat" description="ANK" evidence="2">
    <location>
        <begin position="1045"/>
        <end position="1077"/>
    </location>
</feature>
<feature type="region of interest" description="Disordered" evidence="3">
    <location>
        <begin position="530"/>
        <end position="618"/>
    </location>
</feature>
<dbReference type="STRING" id="1262450.S3CPP9"/>
<feature type="region of interest" description="Disordered" evidence="3">
    <location>
        <begin position="235"/>
        <end position="267"/>
    </location>
</feature>
<feature type="repeat" description="ANK" evidence="2">
    <location>
        <begin position="1097"/>
        <end position="1129"/>
    </location>
</feature>
<accession>S3CPP9</accession>
<sequence>MASKTPTLDLTEAAPGDEEPIFSLAWDCDDRFHALLDRDKGDTTGTDSKVHVHQPRVRVLDDFLRRFDAWAECLGVYADERRNLDSRLRNHPTISNIIIRLLVILRRCLLKVAECPQSISSDGKNTSELEPSDDDDDQRSLEQFSLDAIDETLRDLSRIVVDIKNASQSTETVRATRFISAHEDLKTKVRSLGQQALLAMQVLYPNAPPSLMAQLANGMANRYARLVYRQHRHNALTTSTRQRETTRRPDSPNHARVNVPDRGSATALDIAERNPRGELKRKRPTPMARTMAFTSINSQRFHQNRLRPDSAPKSKPGTTVMLSNVPEPPVPDKNSPCPWCYTKMDNAFFKEKRGNSPTKATNSAAAYVWTTLGRKHYCKDLEPFPCIAAECATILPTFSTADEWSKHMEHEHGKTWRTHVHSQSMWKCDLELEEGVADKPRVLFASLDDFERHMNTMHNGSKVPAGTPVVNSSCDDNVCPLCTRTPTSPSSTRKIPGPSNDPMEEHILQHFGYLLLLFLRLVELQETDLKDGDSVESAAAEESGSRMSKDDGDGHSDLEGRLSFPSNPASVQTGADEPHLDADEDWHRVPRPGFDPLDEEMSDEEMSDEETSDEETIDEQKCLQLFRLGSNNHDATYEWYKDRVEDRVQGTCSWFLQHDQFQRWLAQESGPLLVSADPGCGKSVLAKYLIDHKLPSQSATICYFFFKAQDQDTARQALCALLHQLFSQKPALIAHAMRLFDEMDSDLIESAKSLWTIFVNAVRDPQAGPVTVVLDALDECHEVECGDLLRKIENQFSVYDQSKLKFLMTTRPHEQIVLKFQHSMSSFPHIYIPGEEQSDDISQEVNRVIEYHVRQLAQRVQLSDKVTGRLKEHLLSIPHRTYFWVRLVFDYLGFQSTEGGIDAAVTMLPRTVNDAYEQILDNCKERPTVQGIFRIILAASRPLTLGEMNVAVNLNGTVTVDEDTISSSINDLDLESEEDFELHGDSRLALIRYSARYWGAHFRDADIAEDDVVVLLALRIYDLDLSYFKWVNIYWHAVHDRGAPKNFEGLIAASYFGHHSIVKLLLDRGANAEAEDEDGRTPLLWAAENGHEAVDRSGQTPLLWAAENGHGAVIRLLLDRGANIEAEDESD</sequence>
<evidence type="ECO:0000256" key="1">
    <source>
        <dbReference type="ARBA" id="ARBA00022737"/>
    </source>
</evidence>
<dbReference type="PROSITE" id="PS50088">
    <property type="entry name" value="ANK_REPEAT"/>
    <property type="match status" value="2"/>
</dbReference>
<dbReference type="HOGENOM" id="CLU_278988_0_0_1"/>
<dbReference type="eggNOG" id="KOG0502">
    <property type="taxonomic scope" value="Eukaryota"/>
</dbReference>
<gene>
    <name evidence="6" type="ORF">F503_04135</name>
</gene>
<evidence type="ECO:0000259" key="4">
    <source>
        <dbReference type="Pfam" id="PF23239"/>
    </source>
</evidence>
<keyword evidence="1" id="KW-0677">Repeat</keyword>
<dbReference type="Gene3D" id="1.25.40.20">
    <property type="entry name" value="Ankyrin repeat-containing domain"/>
    <property type="match status" value="2"/>
</dbReference>
<dbReference type="Gene3D" id="3.40.50.300">
    <property type="entry name" value="P-loop containing nucleotide triphosphate hydrolases"/>
    <property type="match status" value="1"/>
</dbReference>
<dbReference type="InterPro" id="IPR002110">
    <property type="entry name" value="Ankyrin_rpt"/>
</dbReference>
<dbReference type="Proteomes" id="UP000016923">
    <property type="component" value="Unassembled WGS sequence"/>
</dbReference>
<feature type="compositionally biased region" description="Basic and acidic residues" evidence="3">
    <location>
        <begin position="241"/>
        <end position="253"/>
    </location>
</feature>
<dbReference type="Pfam" id="PF23239">
    <property type="entry name" value="DUF7069"/>
    <property type="match status" value="1"/>
</dbReference>
<feature type="compositionally biased region" description="Basic and acidic residues" evidence="3">
    <location>
        <begin position="543"/>
        <end position="560"/>
    </location>
</feature>
<dbReference type="SUPFAM" id="SSF52540">
    <property type="entry name" value="P-loop containing nucleoside triphosphate hydrolases"/>
    <property type="match status" value="1"/>
</dbReference>
<proteinExistence type="predicted"/>
<dbReference type="Pfam" id="PF12796">
    <property type="entry name" value="Ank_2"/>
    <property type="match status" value="1"/>
</dbReference>
<dbReference type="InterPro" id="IPR036770">
    <property type="entry name" value="Ankyrin_rpt-contain_sf"/>
</dbReference>
<dbReference type="VEuPathDB" id="FungiDB:F503_04135"/>
<dbReference type="OMA" id="DECHEVE"/>
<keyword evidence="7" id="KW-1185">Reference proteome</keyword>
<keyword evidence="2" id="KW-0040">ANK repeat</keyword>
<feature type="domain" description="DUF7069" evidence="4">
    <location>
        <begin position="841"/>
        <end position="906"/>
    </location>
</feature>
<evidence type="ECO:0000313" key="6">
    <source>
        <dbReference type="EMBL" id="EPE08548.1"/>
    </source>
</evidence>
<feature type="domain" description="Nephrocystin 3-like N-terminal" evidence="5">
    <location>
        <begin position="650"/>
        <end position="811"/>
    </location>
</feature>
<dbReference type="SUPFAM" id="SSF48403">
    <property type="entry name" value="Ankyrin repeat"/>
    <property type="match status" value="1"/>
</dbReference>
<name>S3CPP9_OPHP1</name>
<feature type="region of interest" description="Disordered" evidence="3">
    <location>
        <begin position="303"/>
        <end position="329"/>
    </location>
</feature>
<dbReference type="PROSITE" id="PS50297">
    <property type="entry name" value="ANK_REP_REGION"/>
    <property type="match status" value="1"/>
</dbReference>
<dbReference type="PANTHER" id="PTHR10039">
    <property type="entry name" value="AMELOGENIN"/>
    <property type="match status" value="1"/>
</dbReference>
<evidence type="ECO:0000256" key="2">
    <source>
        <dbReference type="PROSITE-ProRule" id="PRU00023"/>
    </source>
</evidence>
<dbReference type="InterPro" id="IPR055497">
    <property type="entry name" value="DUF7069"/>
</dbReference>
<evidence type="ECO:0000259" key="5">
    <source>
        <dbReference type="Pfam" id="PF24883"/>
    </source>
</evidence>
<dbReference type="Pfam" id="PF24883">
    <property type="entry name" value="NPHP3_N"/>
    <property type="match status" value="1"/>
</dbReference>
<feature type="compositionally biased region" description="Polar residues" evidence="3">
    <location>
        <begin position="118"/>
        <end position="129"/>
    </location>
</feature>
<dbReference type="InterPro" id="IPR027417">
    <property type="entry name" value="P-loop_NTPase"/>
</dbReference>
<dbReference type="PRINTS" id="PR01415">
    <property type="entry name" value="ANKYRIN"/>
</dbReference>
<evidence type="ECO:0000313" key="7">
    <source>
        <dbReference type="Proteomes" id="UP000016923"/>
    </source>
</evidence>
<protein>
    <submittedName>
        <fullName evidence="6">Ankyrin repeat protein</fullName>
    </submittedName>
</protein>